<dbReference type="AlphaFoldDB" id="A0A9W7CJI7"/>
<accession>A0A9W7CJI7</accession>
<proteinExistence type="predicted"/>
<organism evidence="1 2">
    <name type="scientific">Phytophthora fragariaefolia</name>
    <dbReference type="NCBI Taxonomy" id="1490495"/>
    <lineage>
        <taxon>Eukaryota</taxon>
        <taxon>Sar</taxon>
        <taxon>Stramenopiles</taxon>
        <taxon>Oomycota</taxon>
        <taxon>Peronosporomycetes</taxon>
        <taxon>Peronosporales</taxon>
        <taxon>Peronosporaceae</taxon>
        <taxon>Phytophthora</taxon>
    </lineage>
</organism>
<evidence type="ECO:0000313" key="1">
    <source>
        <dbReference type="EMBL" id="GMF34343.1"/>
    </source>
</evidence>
<dbReference type="OrthoDB" id="116716at2759"/>
<dbReference type="EMBL" id="BSXT01000803">
    <property type="protein sequence ID" value="GMF34343.1"/>
    <property type="molecule type" value="Genomic_DNA"/>
</dbReference>
<protein>
    <submittedName>
        <fullName evidence="1">Unnamed protein product</fullName>
    </submittedName>
</protein>
<gene>
    <name evidence="1" type="ORF">Pfra01_000880200</name>
</gene>
<sequence>MQAPELSLPDQLQVRLTIKSGDPLTACRDKLAPVDFLFQVTTGYGGLQGAVVEMFGRHLPNRLRKNGQADFRLIVFVYGPRLQRTTTRRRATAARVDERAPRIASFVREHAIDAGPATQRYMSVRQAMLPDEAPIQTPDDTTFRQLQWVDQQEVAMQPAQEEANRVGHRVSCRPVHI</sequence>
<reference evidence="1" key="1">
    <citation type="submission" date="2023-04" db="EMBL/GenBank/DDBJ databases">
        <title>Phytophthora fragariaefolia NBRC 109709.</title>
        <authorList>
            <person name="Ichikawa N."/>
            <person name="Sato H."/>
            <person name="Tonouchi N."/>
        </authorList>
    </citation>
    <scope>NUCLEOTIDE SEQUENCE</scope>
    <source>
        <strain evidence="1">NBRC 109709</strain>
    </source>
</reference>
<keyword evidence="2" id="KW-1185">Reference proteome</keyword>
<comment type="caution">
    <text evidence="1">The sequence shown here is derived from an EMBL/GenBank/DDBJ whole genome shotgun (WGS) entry which is preliminary data.</text>
</comment>
<dbReference type="Proteomes" id="UP001165121">
    <property type="component" value="Unassembled WGS sequence"/>
</dbReference>
<evidence type="ECO:0000313" key="2">
    <source>
        <dbReference type="Proteomes" id="UP001165121"/>
    </source>
</evidence>
<name>A0A9W7CJI7_9STRA</name>